<organism evidence="1 2">
    <name type="scientific">Folsomia candida</name>
    <name type="common">Springtail</name>
    <dbReference type="NCBI Taxonomy" id="158441"/>
    <lineage>
        <taxon>Eukaryota</taxon>
        <taxon>Metazoa</taxon>
        <taxon>Ecdysozoa</taxon>
        <taxon>Arthropoda</taxon>
        <taxon>Hexapoda</taxon>
        <taxon>Collembola</taxon>
        <taxon>Entomobryomorpha</taxon>
        <taxon>Isotomoidea</taxon>
        <taxon>Isotomidae</taxon>
        <taxon>Proisotominae</taxon>
        <taxon>Folsomia</taxon>
    </lineage>
</organism>
<evidence type="ECO:0000313" key="2">
    <source>
        <dbReference type="Proteomes" id="UP000198287"/>
    </source>
</evidence>
<evidence type="ECO:0000313" key="1">
    <source>
        <dbReference type="EMBL" id="OXA37682.1"/>
    </source>
</evidence>
<gene>
    <name evidence="1" type="ORF">Fcan01_27543</name>
</gene>
<reference evidence="1 2" key="1">
    <citation type="submission" date="2015-12" db="EMBL/GenBank/DDBJ databases">
        <title>The genome of Folsomia candida.</title>
        <authorList>
            <person name="Faddeeva A."/>
            <person name="Derks M.F."/>
            <person name="Anvar Y."/>
            <person name="Smit S."/>
            <person name="Van Straalen N."/>
            <person name="Roelofs D."/>
        </authorList>
    </citation>
    <scope>NUCLEOTIDE SEQUENCE [LARGE SCALE GENOMIC DNA]</scope>
    <source>
        <strain evidence="1 2">VU population</strain>
        <tissue evidence="1">Whole body</tissue>
    </source>
</reference>
<dbReference type="Proteomes" id="UP000198287">
    <property type="component" value="Unassembled WGS sequence"/>
</dbReference>
<name>A0A226CWF5_FOLCA</name>
<accession>A0A226CWF5</accession>
<comment type="caution">
    <text evidence="1">The sequence shown here is derived from an EMBL/GenBank/DDBJ whole genome shotgun (WGS) entry which is preliminary data.</text>
</comment>
<sequence>MTPRTDFNDIDFRKYYEKRGLDSLPFLVEVIKPFGAWGLTCGEILLDLDYLWETSCFNFDRFKEVVATRVLLAVEEWRGLTSTTVRICGRYAGTGIELTDGLRHALRAYRTIRNVVFEGFYNDDQTWDKFYQFREEHNMPVKIIKKEGRKKLGDSRCHQGNGNDTEICLGDDQGSEINKDVLTVPLDQADIPNIVFIIIGKISFNLTTTESSPQINYSPQGKGPGNGAKINDAIEVTISAYKVKSDEESDES</sequence>
<proteinExistence type="predicted"/>
<dbReference type="EMBL" id="LNIX01000053">
    <property type="protein sequence ID" value="OXA37682.1"/>
    <property type="molecule type" value="Genomic_DNA"/>
</dbReference>
<keyword evidence="2" id="KW-1185">Reference proteome</keyword>
<protein>
    <submittedName>
        <fullName evidence="1">Uncharacterized protein</fullName>
    </submittedName>
</protein>
<dbReference type="AlphaFoldDB" id="A0A226CWF5"/>